<dbReference type="EMBL" id="JBHSFW010000012">
    <property type="protein sequence ID" value="MFC4619825.1"/>
    <property type="molecule type" value="Genomic_DNA"/>
</dbReference>
<accession>A0ABV9GSZ2</accession>
<name>A0ABV9GSZ2_9BACL</name>
<dbReference type="Proteomes" id="UP001596022">
    <property type="component" value="Unassembled WGS sequence"/>
</dbReference>
<keyword evidence="2" id="KW-1185">Reference proteome</keyword>
<proteinExistence type="predicted"/>
<evidence type="ECO:0000313" key="1">
    <source>
        <dbReference type="EMBL" id="MFC4619825.1"/>
    </source>
</evidence>
<dbReference type="RefSeq" id="WP_376846916.1">
    <property type="nucleotide sequence ID" value="NZ_JBHSFW010000012.1"/>
</dbReference>
<organism evidence="1 2">
    <name type="scientific">Camelliibacillus cellulosilyticus</name>
    <dbReference type="NCBI Taxonomy" id="2174486"/>
    <lineage>
        <taxon>Bacteria</taxon>
        <taxon>Bacillati</taxon>
        <taxon>Bacillota</taxon>
        <taxon>Bacilli</taxon>
        <taxon>Bacillales</taxon>
        <taxon>Sporolactobacillaceae</taxon>
        <taxon>Camelliibacillus</taxon>
    </lineage>
</organism>
<protein>
    <submittedName>
        <fullName evidence="1">Uncharacterized protein</fullName>
    </submittedName>
</protein>
<reference evidence="2" key="1">
    <citation type="journal article" date="2019" name="Int. J. Syst. Evol. Microbiol.">
        <title>The Global Catalogue of Microorganisms (GCM) 10K type strain sequencing project: providing services to taxonomists for standard genome sequencing and annotation.</title>
        <authorList>
            <consortium name="The Broad Institute Genomics Platform"/>
            <consortium name="The Broad Institute Genome Sequencing Center for Infectious Disease"/>
            <person name="Wu L."/>
            <person name="Ma J."/>
        </authorList>
    </citation>
    <scope>NUCLEOTIDE SEQUENCE [LARGE SCALE GENOMIC DNA]</scope>
    <source>
        <strain evidence="2">CGMCC 1.16306</strain>
    </source>
</reference>
<gene>
    <name evidence="1" type="ORF">ACFO4N_14020</name>
</gene>
<sequence>MADAFEKIHYGSPGDAKWHLICHLALPRAAKWHAGAFHMPFGLAESREMACRIV</sequence>
<evidence type="ECO:0000313" key="2">
    <source>
        <dbReference type="Proteomes" id="UP001596022"/>
    </source>
</evidence>
<comment type="caution">
    <text evidence="1">The sequence shown here is derived from an EMBL/GenBank/DDBJ whole genome shotgun (WGS) entry which is preliminary data.</text>
</comment>